<dbReference type="AlphaFoldDB" id="A0A7S4U738"/>
<accession>A0A7S4U738</accession>
<reference evidence="1" key="1">
    <citation type="submission" date="2021-01" db="EMBL/GenBank/DDBJ databases">
        <authorList>
            <person name="Corre E."/>
            <person name="Pelletier E."/>
            <person name="Niang G."/>
            <person name="Scheremetjew M."/>
            <person name="Finn R."/>
            <person name="Kale V."/>
            <person name="Holt S."/>
            <person name="Cochrane G."/>
            <person name="Meng A."/>
            <person name="Brown T."/>
            <person name="Cohen L."/>
        </authorList>
    </citation>
    <scope>NUCLEOTIDE SEQUENCE</scope>
    <source>
        <strain evidence="1">SoJaBio B1-5/56/2</strain>
    </source>
</reference>
<protein>
    <submittedName>
        <fullName evidence="1">Uncharacterized protein</fullName>
    </submittedName>
</protein>
<name>A0A7S4U738_9EUKA</name>
<evidence type="ECO:0000313" key="1">
    <source>
        <dbReference type="EMBL" id="CAE2328824.1"/>
    </source>
</evidence>
<proteinExistence type="predicted"/>
<dbReference type="EMBL" id="HBKR01032325">
    <property type="protein sequence ID" value="CAE2328824.1"/>
    <property type="molecule type" value="Transcribed_RNA"/>
</dbReference>
<sequence length="132" mass="15372">MEIVPIQIQRFELWREPCEIQRAMEQVARYVHEFQGIGKRCEIHLSAKLVLPEKEFLKRTWKPLQVGISWKATEFPVDSCDFVIFVLCDTSPLTDIARIFSVTAYHPLTLDVFNEKLHKGLLGHCGFVHFSK</sequence>
<organism evidence="1">
    <name type="scientific">Paramoeba aestuarina</name>
    <dbReference type="NCBI Taxonomy" id="180227"/>
    <lineage>
        <taxon>Eukaryota</taxon>
        <taxon>Amoebozoa</taxon>
        <taxon>Discosea</taxon>
        <taxon>Flabellinia</taxon>
        <taxon>Dactylopodida</taxon>
        <taxon>Paramoebidae</taxon>
        <taxon>Paramoeba</taxon>
    </lineage>
</organism>
<gene>
    <name evidence="1" type="ORF">NAES01612_LOCUS21246</name>
</gene>